<evidence type="ECO:0000256" key="1">
    <source>
        <dbReference type="SAM" id="MobiDB-lite"/>
    </source>
</evidence>
<dbReference type="AlphaFoldDB" id="A0A6J2EL12"/>
<proteinExistence type="predicted"/>
<gene>
    <name evidence="3" type="primary">GNG12</name>
</gene>
<dbReference type="Proteomes" id="UP000515165">
    <property type="component" value="Chromosome 4"/>
</dbReference>
<name>A0A6J2EL12_ZALCA</name>
<keyword evidence="2" id="KW-1185">Reference proteome</keyword>
<evidence type="ECO:0000313" key="2">
    <source>
        <dbReference type="Proteomes" id="UP000515165"/>
    </source>
</evidence>
<dbReference type="GeneID" id="113932503"/>
<dbReference type="CTD" id="55970"/>
<accession>A0A6J2EL12</accession>
<reference evidence="3" key="1">
    <citation type="submission" date="2025-08" db="UniProtKB">
        <authorList>
            <consortium name="RefSeq"/>
        </authorList>
    </citation>
    <scope>IDENTIFICATION</scope>
    <source>
        <tissue evidence="3">Blood</tissue>
    </source>
</reference>
<protein>
    <submittedName>
        <fullName evidence="3">Guanine nucleotide-binding protein G(I)/G(S)/G(O) subunit gamma-12 isoform X1</fullName>
    </submittedName>
</protein>
<dbReference type="OrthoDB" id="10656862at2759"/>
<evidence type="ECO:0000313" key="3">
    <source>
        <dbReference type="RefSeq" id="XP_027467557.1"/>
    </source>
</evidence>
<sequence>MNLGKGKWGRPRRPDVCGALQLPTSPLWQAGHDTVRRPKPRTVRVPGPEGGPGPEEGVRGRRRPARRAVRPAYPERGGAGAGRSRRRGRSRLQEPLETESPAAAVVTGGAHRQIHSTTYNLKTVGHGKSYCFSFVLEHHFGVSSFSCLLWPQHCELGPLCQGSLLCHVQVSDRNNS</sequence>
<dbReference type="KEGG" id="zca:113932503"/>
<organism evidence="2 3">
    <name type="scientific">Zalophus californianus</name>
    <name type="common">California sealion</name>
    <dbReference type="NCBI Taxonomy" id="9704"/>
    <lineage>
        <taxon>Eukaryota</taxon>
        <taxon>Metazoa</taxon>
        <taxon>Chordata</taxon>
        <taxon>Craniata</taxon>
        <taxon>Vertebrata</taxon>
        <taxon>Euteleostomi</taxon>
        <taxon>Mammalia</taxon>
        <taxon>Eutheria</taxon>
        <taxon>Laurasiatheria</taxon>
        <taxon>Carnivora</taxon>
        <taxon>Caniformia</taxon>
        <taxon>Pinnipedia</taxon>
        <taxon>Otariidae</taxon>
        <taxon>Zalophus</taxon>
    </lineage>
</organism>
<feature type="compositionally biased region" description="Basic residues" evidence="1">
    <location>
        <begin position="60"/>
        <end position="69"/>
    </location>
</feature>
<feature type="region of interest" description="Disordered" evidence="1">
    <location>
        <begin position="1"/>
        <end position="103"/>
    </location>
</feature>
<dbReference type="RefSeq" id="XP_027467557.1">
    <property type="nucleotide sequence ID" value="XM_027611756.1"/>
</dbReference>